<keyword evidence="2" id="KW-1185">Reference proteome</keyword>
<dbReference type="Proteomes" id="UP000502608">
    <property type="component" value="Plasmid pPN3F2_2"/>
</dbReference>
<keyword evidence="1" id="KW-0614">Plasmid</keyword>
<dbReference type="RefSeq" id="WP_167680415.1">
    <property type="nucleotide sequence ID" value="NZ_CP050315.1"/>
</dbReference>
<gene>
    <name evidence="1" type="ORF">HBH39_19115</name>
</gene>
<evidence type="ECO:0000313" key="1">
    <source>
        <dbReference type="EMBL" id="QIR16587.1"/>
    </source>
</evidence>
<organism evidence="1 2">
    <name type="scientific">Shewanella aestuarii</name>
    <dbReference type="NCBI Taxonomy" id="1028752"/>
    <lineage>
        <taxon>Bacteria</taxon>
        <taxon>Pseudomonadati</taxon>
        <taxon>Pseudomonadota</taxon>
        <taxon>Gammaproteobacteria</taxon>
        <taxon>Alteromonadales</taxon>
        <taxon>Shewanellaceae</taxon>
        <taxon>Shewanella</taxon>
    </lineage>
</organism>
<accession>A0A6G9QRC9</accession>
<reference evidence="1 2" key="1">
    <citation type="submission" date="2020-03" db="EMBL/GenBank/DDBJ databases">
        <title>Complete genome sequence of Shewanella sp.</title>
        <authorList>
            <person name="Kim Y.-S."/>
            <person name="Kim S.-J."/>
            <person name="Jung H.-K."/>
            <person name="Kim K.-H."/>
        </authorList>
    </citation>
    <scope>NUCLEOTIDE SEQUENCE [LARGE SCALE GENOMIC DNA]</scope>
    <source>
        <strain evidence="1 2">PN3F2</strain>
        <plasmid evidence="1 2">pPN3F2_2</plasmid>
    </source>
</reference>
<evidence type="ECO:0000313" key="2">
    <source>
        <dbReference type="Proteomes" id="UP000502608"/>
    </source>
</evidence>
<protein>
    <submittedName>
        <fullName evidence="1">Uncharacterized protein</fullName>
    </submittedName>
</protein>
<dbReference type="EMBL" id="CP050315">
    <property type="protein sequence ID" value="QIR16587.1"/>
    <property type="molecule type" value="Genomic_DNA"/>
</dbReference>
<name>A0A6G9QRC9_9GAMM</name>
<dbReference type="KEGG" id="saes:HBH39_19115"/>
<sequence>MNIHKAIENSALDSCVISQDHCRFIANIVKQDVAFFQLLASNYLKKFDSKLGRELAERLEEIYISENSRQTTDKYENEFYAADFLHIDNRNDLDMEVLKWGAFRDAHKLELRIADIWAFNSQSTGLLNADELDLCFWNGNQSFHIIHHEQPFFEEDKLTLKLGNRRQSIEILPIREKLCTISEVEQLSSLADLNKTLRYHRMILNAYCLLSSVNLTIENTDDFLHTHPLGAFNHVCQLIDLAFEYPQNINVIADRITQFTNTFCDLADSWSFKTSLKFHQTHPNFKLTEVLPVIKELGDCLAKSPANERLIWEVGYSILNDLIDTEFEETVSSPNLLTNEEKLVNFELVVESDLTIEEKLANFKLVVESDLHPYFGLEETYGEKYIQIKEQVACESLAKSLDAAVSDFAPEQLPIAAAKEIKESEIIDPIPLNSL</sequence>
<dbReference type="AlphaFoldDB" id="A0A6G9QRC9"/>
<geneLocation type="plasmid" evidence="1 2">
    <name>pPN3F2_2</name>
</geneLocation>
<proteinExistence type="predicted"/>